<keyword evidence="2 6" id="KW-0808">Transferase</keyword>
<comment type="similarity">
    <text evidence="3">Belongs to the glycosyltransferase 9 family.</text>
</comment>
<evidence type="ECO:0000256" key="5">
    <source>
        <dbReference type="ARBA" id="ARBA00047503"/>
    </source>
</evidence>
<keyword evidence="1" id="KW-0328">Glycosyltransferase</keyword>
<dbReference type="STRING" id="43775.SAMN04489760_103156"/>
<dbReference type="Pfam" id="PF01075">
    <property type="entry name" value="Glyco_transf_9"/>
    <property type="match status" value="1"/>
</dbReference>
<evidence type="ECO:0000256" key="1">
    <source>
        <dbReference type="ARBA" id="ARBA00022676"/>
    </source>
</evidence>
<reference evidence="6 7" key="1">
    <citation type="submission" date="2016-10" db="EMBL/GenBank/DDBJ databases">
        <authorList>
            <person name="de Groot N.N."/>
        </authorList>
    </citation>
    <scope>NUCLEOTIDE SEQUENCE [LARGE SCALE GENOMIC DNA]</scope>
    <source>
        <strain evidence="6 7">DSM 8423</strain>
    </source>
</reference>
<dbReference type="GO" id="GO:0008713">
    <property type="term" value="F:ADP-heptose-lipopolysaccharide heptosyltransferase activity"/>
    <property type="evidence" value="ECO:0007669"/>
    <property type="project" value="UniProtKB-EC"/>
</dbReference>
<name>A0A1H7VC62_9BACT</name>
<accession>A0A1H7VC62</accession>
<dbReference type="GO" id="GO:0009244">
    <property type="term" value="P:lipopolysaccharide core region biosynthetic process"/>
    <property type="evidence" value="ECO:0007669"/>
    <property type="project" value="TreeGrafter"/>
</dbReference>
<evidence type="ECO:0000313" key="7">
    <source>
        <dbReference type="Proteomes" id="UP000198744"/>
    </source>
</evidence>
<dbReference type="NCBIfam" id="TIGR02195">
    <property type="entry name" value="heptsyl_trn_II"/>
    <property type="match status" value="1"/>
</dbReference>
<proteinExistence type="inferred from homology"/>
<organism evidence="6 7">
    <name type="scientific">Syntrophus gentianae</name>
    <dbReference type="NCBI Taxonomy" id="43775"/>
    <lineage>
        <taxon>Bacteria</taxon>
        <taxon>Pseudomonadati</taxon>
        <taxon>Thermodesulfobacteriota</taxon>
        <taxon>Syntrophia</taxon>
        <taxon>Syntrophales</taxon>
        <taxon>Syntrophaceae</taxon>
        <taxon>Syntrophus</taxon>
    </lineage>
</organism>
<dbReference type="InterPro" id="IPR011910">
    <property type="entry name" value="RfaF"/>
</dbReference>
<sequence>MSDIPLLSVRGGKRLRPEGVRNLLIRGTNWIGDVVMTLPAIASIRKTFPDAHIAILVKPWVADVLRLCPDVDEILLYKSPGIHAGMKGKVRLAGELRERRFDAAILLQNAIEAAILTRMAGIPIRAGYNSDARGALLTHAVRRTREVRQVHQVNYYRAMVQALGCEPTDIGAMLKPGAEDQKLAERLMSEFSLEKGSFLVGMAPGAAYGPAKMWFPERFGAVADRLISELNARVLLFGSSGDRKAIEEVQGSSSFSLLDLAGKTSLREAIVLMSRCGLFVSNDSGLMHVAGALGVPTVAIFGSTNPVTTSPSGKRTIVVRGKADCSPCLKKVCPTDFQCMKSIGVEDVYRAARTMMKA</sequence>
<dbReference type="GO" id="GO:0005829">
    <property type="term" value="C:cytosol"/>
    <property type="evidence" value="ECO:0007669"/>
    <property type="project" value="TreeGrafter"/>
</dbReference>
<gene>
    <name evidence="6" type="ORF">SAMN04489760_103156</name>
</gene>
<dbReference type="PANTHER" id="PTHR30160">
    <property type="entry name" value="TETRAACYLDISACCHARIDE 4'-KINASE-RELATED"/>
    <property type="match status" value="1"/>
</dbReference>
<dbReference type="InterPro" id="IPR051199">
    <property type="entry name" value="LPS_LOS_Heptosyltrfase"/>
</dbReference>
<dbReference type="EC" id="2.4.99.24" evidence="4"/>
<dbReference type="InterPro" id="IPR002201">
    <property type="entry name" value="Glyco_trans_9"/>
</dbReference>
<dbReference type="Proteomes" id="UP000198744">
    <property type="component" value="Unassembled WGS sequence"/>
</dbReference>
<dbReference type="PANTHER" id="PTHR30160:SF7">
    <property type="entry name" value="ADP-HEPTOSE--LPS HEPTOSYLTRANSFERASE 2"/>
    <property type="match status" value="1"/>
</dbReference>
<evidence type="ECO:0000256" key="2">
    <source>
        <dbReference type="ARBA" id="ARBA00022679"/>
    </source>
</evidence>
<dbReference type="Gene3D" id="3.40.50.2000">
    <property type="entry name" value="Glycogen Phosphorylase B"/>
    <property type="match status" value="2"/>
</dbReference>
<evidence type="ECO:0000313" key="6">
    <source>
        <dbReference type="EMBL" id="SEM06644.1"/>
    </source>
</evidence>
<evidence type="ECO:0000256" key="4">
    <source>
        <dbReference type="ARBA" id="ARBA00044042"/>
    </source>
</evidence>
<evidence type="ECO:0000256" key="3">
    <source>
        <dbReference type="ARBA" id="ARBA00043995"/>
    </source>
</evidence>
<dbReference type="EMBL" id="FOBS01000003">
    <property type="protein sequence ID" value="SEM06644.1"/>
    <property type="molecule type" value="Genomic_DNA"/>
</dbReference>
<protein>
    <recommendedName>
        <fullName evidence="4">lipopolysaccharide heptosyltransferase II</fullName>
        <ecNumber evidence="4">2.4.99.24</ecNumber>
    </recommendedName>
</protein>
<dbReference type="CDD" id="cd03789">
    <property type="entry name" value="GT9_LPS_heptosyltransferase"/>
    <property type="match status" value="1"/>
</dbReference>
<keyword evidence="7" id="KW-1185">Reference proteome</keyword>
<dbReference type="SUPFAM" id="SSF53756">
    <property type="entry name" value="UDP-Glycosyltransferase/glycogen phosphorylase"/>
    <property type="match status" value="1"/>
</dbReference>
<dbReference type="AlphaFoldDB" id="A0A1H7VC62"/>
<comment type="catalytic activity">
    <reaction evidence="5">
        <text>an L-alpha-D-Hep-(1-&gt;5)-[alpha-Kdo-(2-&gt;4)]-alpha-Kdo-(2-&gt;6)-lipid A + ADP-L-glycero-beta-D-manno-heptose = an L-alpha-D-Hep-(1-&gt;3)-L-alpha-D-Hep-(1-&gt;5)-[alpha-Kdo-(2-&gt;4)]-alpha-Kdo-(2-&gt;6)-lipid A + ADP + H(+)</text>
        <dbReference type="Rhea" id="RHEA:74071"/>
        <dbReference type="ChEBI" id="CHEBI:15378"/>
        <dbReference type="ChEBI" id="CHEBI:61506"/>
        <dbReference type="ChEBI" id="CHEBI:193068"/>
        <dbReference type="ChEBI" id="CHEBI:193069"/>
        <dbReference type="ChEBI" id="CHEBI:456216"/>
        <dbReference type="EC" id="2.4.99.24"/>
    </reaction>
</comment>
<dbReference type="FunFam" id="3.40.50.2000:FF:000023">
    <property type="entry name" value="ADP-heptose--LPS heptosyltransferase II"/>
    <property type="match status" value="1"/>
</dbReference>